<evidence type="ECO:0000256" key="6">
    <source>
        <dbReference type="ARBA" id="ARBA00022840"/>
    </source>
</evidence>
<keyword evidence="5 8" id="KW-0547">Nucleotide-binding</keyword>
<comment type="function">
    <text evidence="8">Ligates lysine onto the cytidine present at position 34 of the AUA codon-specific tRNA(Ile) that contains the anticodon CAU, in an ATP-dependent manner. Cytidine is converted to lysidine, thus changing the amino acid specificity of the tRNA from methionine to isoleucine.</text>
</comment>
<dbReference type="GO" id="GO:0005737">
    <property type="term" value="C:cytoplasm"/>
    <property type="evidence" value="ECO:0007669"/>
    <property type="project" value="UniProtKB-SubCell"/>
</dbReference>
<dbReference type="GO" id="GO:0032267">
    <property type="term" value="F:tRNA(Ile)-lysidine synthase activity"/>
    <property type="evidence" value="ECO:0007669"/>
    <property type="project" value="UniProtKB-EC"/>
</dbReference>
<dbReference type="STRING" id="686340.Metal_1421"/>
<accession>H8GK82</accession>
<evidence type="ECO:0000256" key="2">
    <source>
        <dbReference type="ARBA" id="ARBA00022490"/>
    </source>
</evidence>
<dbReference type="Proteomes" id="UP000005090">
    <property type="component" value="Chromosome"/>
</dbReference>
<proteinExistence type="inferred from homology"/>
<keyword evidence="2 8" id="KW-0963">Cytoplasm</keyword>
<dbReference type="CDD" id="cd01992">
    <property type="entry name" value="TilS_N"/>
    <property type="match status" value="1"/>
</dbReference>
<name>H8GK82_METAL</name>
<dbReference type="Pfam" id="PF09179">
    <property type="entry name" value="TilS"/>
    <property type="match status" value="1"/>
</dbReference>
<dbReference type="Pfam" id="PF11734">
    <property type="entry name" value="TilS_C"/>
    <property type="match status" value="1"/>
</dbReference>
<evidence type="ECO:0000313" key="11">
    <source>
        <dbReference type="Proteomes" id="UP000005090"/>
    </source>
</evidence>
<keyword evidence="11" id="KW-1185">Reference proteome</keyword>
<dbReference type="SUPFAM" id="SSF56037">
    <property type="entry name" value="PheT/TilS domain"/>
    <property type="match status" value="1"/>
</dbReference>
<dbReference type="InterPro" id="IPR012795">
    <property type="entry name" value="tRNA_Ile_lys_synt_N"/>
</dbReference>
<evidence type="ECO:0000256" key="3">
    <source>
        <dbReference type="ARBA" id="ARBA00022598"/>
    </source>
</evidence>
<dbReference type="PANTHER" id="PTHR43033">
    <property type="entry name" value="TRNA(ILE)-LYSIDINE SYNTHASE-RELATED"/>
    <property type="match status" value="1"/>
</dbReference>
<dbReference type="NCBIfam" id="TIGR02432">
    <property type="entry name" value="lysidine_TilS_N"/>
    <property type="match status" value="1"/>
</dbReference>
<evidence type="ECO:0000256" key="4">
    <source>
        <dbReference type="ARBA" id="ARBA00022694"/>
    </source>
</evidence>
<comment type="catalytic activity">
    <reaction evidence="7 8">
        <text>cytidine(34) in tRNA(Ile2) + L-lysine + ATP = lysidine(34) in tRNA(Ile2) + AMP + diphosphate + H(+)</text>
        <dbReference type="Rhea" id="RHEA:43744"/>
        <dbReference type="Rhea" id="RHEA-COMP:10625"/>
        <dbReference type="Rhea" id="RHEA-COMP:10670"/>
        <dbReference type="ChEBI" id="CHEBI:15378"/>
        <dbReference type="ChEBI" id="CHEBI:30616"/>
        <dbReference type="ChEBI" id="CHEBI:32551"/>
        <dbReference type="ChEBI" id="CHEBI:33019"/>
        <dbReference type="ChEBI" id="CHEBI:82748"/>
        <dbReference type="ChEBI" id="CHEBI:83665"/>
        <dbReference type="ChEBI" id="CHEBI:456215"/>
        <dbReference type="EC" id="6.3.4.19"/>
    </reaction>
</comment>
<evidence type="ECO:0000256" key="8">
    <source>
        <dbReference type="HAMAP-Rule" id="MF_01161"/>
    </source>
</evidence>
<dbReference type="Gene3D" id="1.20.59.20">
    <property type="match status" value="1"/>
</dbReference>
<dbReference type="SUPFAM" id="SSF82829">
    <property type="entry name" value="MesJ substrate recognition domain-like"/>
    <property type="match status" value="1"/>
</dbReference>
<evidence type="ECO:0000256" key="1">
    <source>
        <dbReference type="ARBA" id="ARBA00004496"/>
    </source>
</evidence>
<organism evidence="10 11">
    <name type="scientific">Methylomicrobium album BG8</name>
    <dbReference type="NCBI Taxonomy" id="686340"/>
    <lineage>
        <taxon>Bacteria</taxon>
        <taxon>Pseudomonadati</taxon>
        <taxon>Pseudomonadota</taxon>
        <taxon>Gammaproteobacteria</taxon>
        <taxon>Methylococcales</taxon>
        <taxon>Methylococcaceae</taxon>
        <taxon>Methylomicrobium</taxon>
    </lineage>
</organism>
<keyword evidence="3 8" id="KW-0436">Ligase</keyword>
<comment type="similarity">
    <text evidence="8">Belongs to the tRNA(Ile)-lysidine synthase family.</text>
</comment>
<feature type="domain" description="Lysidine-tRNA(Ile) synthetase C-terminal" evidence="9">
    <location>
        <begin position="363"/>
        <end position="432"/>
    </location>
</feature>
<dbReference type="Pfam" id="PF01171">
    <property type="entry name" value="ATP_bind_3"/>
    <property type="match status" value="1"/>
</dbReference>
<comment type="domain">
    <text evidence="8">The N-terminal region contains the highly conserved SGGXDS motif, predicted to be a P-loop motif involved in ATP binding.</text>
</comment>
<keyword evidence="4 8" id="KW-0819">tRNA processing</keyword>
<dbReference type="EMBL" id="CM001475">
    <property type="protein sequence ID" value="EIC29206.1"/>
    <property type="molecule type" value="Genomic_DNA"/>
</dbReference>
<dbReference type="eggNOG" id="COG0037">
    <property type="taxonomic scope" value="Bacteria"/>
</dbReference>
<gene>
    <name evidence="8" type="primary">tilS</name>
    <name evidence="10" type="ORF">Metal_1421</name>
</gene>
<dbReference type="Gene3D" id="3.40.50.620">
    <property type="entry name" value="HUPs"/>
    <property type="match status" value="1"/>
</dbReference>
<reference evidence="10 11" key="1">
    <citation type="journal article" date="2013" name="Genome Announc.">
        <title>Genome Sequence of the Obligate Gammaproteobacterial Methanotroph Methylomicrobium album Strain BG8.</title>
        <authorList>
            <person name="Kits K.D."/>
            <person name="Kalyuzhnaya M.G."/>
            <person name="Klotz M.G."/>
            <person name="Jetten M.S."/>
            <person name="Op den Camp H.J."/>
            <person name="Vuilleumier S."/>
            <person name="Bringel F."/>
            <person name="Dispirito A.A."/>
            <person name="Murrell J.C."/>
            <person name="Bruce D."/>
            <person name="Cheng J.F."/>
            <person name="Copeland A."/>
            <person name="Goodwin L."/>
            <person name="Hauser L."/>
            <person name="Lajus A."/>
            <person name="Land M.L."/>
            <person name="Lapidus A."/>
            <person name="Lucas S."/>
            <person name="Medigue C."/>
            <person name="Pitluck S."/>
            <person name="Woyke T."/>
            <person name="Zeytun A."/>
            <person name="Stein L.Y."/>
        </authorList>
    </citation>
    <scope>NUCLEOTIDE SEQUENCE [LARGE SCALE GENOMIC DNA]</scope>
    <source>
        <strain evidence="10 11">BG8</strain>
    </source>
</reference>
<protein>
    <recommendedName>
        <fullName evidence="8">tRNA(Ile)-lysidine synthase</fullName>
        <ecNumber evidence="8">6.3.4.19</ecNumber>
    </recommendedName>
    <alternativeName>
        <fullName evidence="8">tRNA(Ile)-2-lysyl-cytidine synthase</fullName>
    </alternativeName>
    <alternativeName>
        <fullName evidence="8">tRNA(Ile)-lysidine synthetase</fullName>
    </alternativeName>
</protein>
<dbReference type="InterPro" id="IPR012796">
    <property type="entry name" value="Lysidine-tRNA-synth_C"/>
</dbReference>
<sequence>MLTPRLIESSLAFCQASPRQIFLAYSGGVDSHVLLHLCAQEPKLRGSVTAVHVHHGLQVQADDWARHAETTARGLGVDFLLRRVDAHPRPGESPEEAARNARYAALKPLMRPDDVLLVAQHRDDQLETVLLQLLRGGGLPGLAGMPASMPFGPGTLLRPFLHVRKQDIDRYALAHRLDWIEDPTNRESVYDRNFLRREVLPLLKQRWPACDRTVGRAAGHCAEAYAVLAESAAESFALVHSARDNTLDIERLGTFDLRRRRLIIRHWFGQMGLKMPSQAFLTQLFDHVIGAAGDSDPVLNGQGCQMRRYRNRLYCLRNGQVEDLQPLDWPKEKESLMIGKRMTLNRVVSTDGIPESVWRQSTVTVKFRSGGEKIALPGRRGHHLLKNLYQEIGMPPWERAALPLLYLDGQLAAVADLWIGADYYREGLYPCFRLALARH</sequence>
<keyword evidence="6 8" id="KW-0067">ATP-binding</keyword>
<dbReference type="EC" id="6.3.4.19" evidence="8"/>
<dbReference type="AlphaFoldDB" id="H8GK82"/>
<dbReference type="GO" id="GO:0005524">
    <property type="term" value="F:ATP binding"/>
    <property type="evidence" value="ECO:0007669"/>
    <property type="project" value="UniProtKB-UniRule"/>
</dbReference>
<dbReference type="GO" id="GO:0006400">
    <property type="term" value="P:tRNA modification"/>
    <property type="evidence" value="ECO:0007669"/>
    <property type="project" value="UniProtKB-UniRule"/>
</dbReference>
<evidence type="ECO:0000256" key="5">
    <source>
        <dbReference type="ARBA" id="ARBA00022741"/>
    </source>
</evidence>
<dbReference type="RefSeq" id="WP_005370899.1">
    <property type="nucleotide sequence ID" value="NZ_CM001475.1"/>
</dbReference>
<dbReference type="PANTHER" id="PTHR43033:SF1">
    <property type="entry name" value="TRNA(ILE)-LYSIDINE SYNTHASE-RELATED"/>
    <property type="match status" value="1"/>
</dbReference>
<dbReference type="NCBIfam" id="TIGR02433">
    <property type="entry name" value="lysidine_TilS_C"/>
    <property type="match status" value="1"/>
</dbReference>
<evidence type="ECO:0000313" key="10">
    <source>
        <dbReference type="EMBL" id="EIC29206.1"/>
    </source>
</evidence>
<dbReference type="InterPro" id="IPR014729">
    <property type="entry name" value="Rossmann-like_a/b/a_fold"/>
</dbReference>
<dbReference type="HOGENOM" id="CLU_018869_2_0_6"/>
<comment type="subcellular location">
    <subcellularLocation>
        <location evidence="1 8">Cytoplasm</location>
    </subcellularLocation>
</comment>
<evidence type="ECO:0000256" key="7">
    <source>
        <dbReference type="ARBA" id="ARBA00048539"/>
    </source>
</evidence>
<dbReference type="SUPFAM" id="SSF52402">
    <property type="entry name" value="Adenine nucleotide alpha hydrolases-like"/>
    <property type="match status" value="1"/>
</dbReference>
<dbReference type="InterPro" id="IPR015262">
    <property type="entry name" value="tRNA_Ile_lys_synt_subst-bd"/>
</dbReference>
<feature type="binding site" evidence="8">
    <location>
        <begin position="26"/>
        <end position="31"/>
    </location>
    <ligand>
        <name>ATP</name>
        <dbReference type="ChEBI" id="CHEBI:30616"/>
    </ligand>
</feature>
<dbReference type="SMART" id="SM00977">
    <property type="entry name" value="TilS_C"/>
    <property type="match status" value="1"/>
</dbReference>
<dbReference type="HAMAP" id="MF_01161">
    <property type="entry name" value="tRNA_Ile_lys_synt"/>
    <property type="match status" value="1"/>
</dbReference>
<dbReference type="InterPro" id="IPR011063">
    <property type="entry name" value="TilS/TtcA_N"/>
</dbReference>
<evidence type="ECO:0000259" key="9">
    <source>
        <dbReference type="SMART" id="SM00977"/>
    </source>
</evidence>
<dbReference type="InterPro" id="IPR012094">
    <property type="entry name" value="tRNA_Ile_lys_synt"/>
</dbReference>